<keyword evidence="2" id="KW-1185">Reference proteome</keyword>
<proteinExistence type="predicted"/>
<accession>A0A0J1B4T2</accession>
<organism evidence="1 2">
    <name type="scientific">Rhodopirellula islandica</name>
    <dbReference type="NCBI Taxonomy" id="595434"/>
    <lineage>
        <taxon>Bacteria</taxon>
        <taxon>Pseudomonadati</taxon>
        <taxon>Planctomycetota</taxon>
        <taxon>Planctomycetia</taxon>
        <taxon>Pirellulales</taxon>
        <taxon>Pirellulaceae</taxon>
        <taxon>Rhodopirellula</taxon>
    </lineage>
</organism>
<name>A0A0J1B4T2_RHOIS</name>
<comment type="caution">
    <text evidence="1">The sequence shown here is derived from an EMBL/GenBank/DDBJ whole genome shotgun (WGS) entry which is preliminary data.</text>
</comment>
<dbReference type="PATRIC" id="fig|595434.4.peg.5732"/>
<evidence type="ECO:0000313" key="1">
    <source>
        <dbReference type="EMBL" id="KLU01850.1"/>
    </source>
</evidence>
<reference evidence="1" key="1">
    <citation type="submission" date="2015-05" db="EMBL/GenBank/DDBJ databases">
        <title>Permanent draft genome of Rhodopirellula islandicus K833.</title>
        <authorList>
            <person name="Kizina J."/>
            <person name="Richter M."/>
            <person name="Glockner F.O."/>
            <person name="Harder J."/>
        </authorList>
    </citation>
    <scope>NUCLEOTIDE SEQUENCE [LARGE SCALE GENOMIC DNA]</scope>
    <source>
        <strain evidence="1">K833</strain>
    </source>
</reference>
<gene>
    <name evidence="1" type="ORF">RISK_006034</name>
</gene>
<sequence>MAATAQILKFTIYNFTFSIDLPSYRSTPVAAPRLVEREGEPETSG</sequence>
<dbReference type="EMBL" id="LECT01000048">
    <property type="protein sequence ID" value="KLU01850.1"/>
    <property type="molecule type" value="Genomic_DNA"/>
</dbReference>
<dbReference type="STRING" id="595434.RISK_006034"/>
<evidence type="ECO:0000313" key="2">
    <source>
        <dbReference type="Proteomes" id="UP000036367"/>
    </source>
</evidence>
<dbReference type="AlphaFoldDB" id="A0A0J1B4T2"/>
<dbReference type="Proteomes" id="UP000036367">
    <property type="component" value="Unassembled WGS sequence"/>
</dbReference>
<protein>
    <submittedName>
        <fullName evidence="1">Uncharacterized protein</fullName>
    </submittedName>
</protein>